<dbReference type="InterPro" id="IPR004181">
    <property type="entry name" value="Znf_MIZ"/>
</dbReference>
<dbReference type="GO" id="GO:0000785">
    <property type="term" value="C:chromatin"/>
    <property type="evidence" value="ECO:0007669"/>
    <property type="project" value="TreeGrafter"/>
</dbReference>
<dbReference type="EMBL" id="JAKKPZ010000349">
    <property type="protein sequence ID" value="KAI1696114.1"/>
    <property type="molecule type" value="Genomic_DNA"/>
</dbReference>
<dbReference type="Proteomes" id="UP001201812">
    <property type="component" value="Unassembled WGS sequence"/>
</dbReference>
<evidence type="ECO:0000256" key="3">
    <source>
        <dbReference type="ARBA" id="ARBA00022833"/>
    </source>
</evidence>
<dbReference type="Gene3D" id="3.30.40.10">
    <property type="entry name" value="Zinc/RING finger domain, C3HC4 (zinc finger)"/>
    <property type="match status" value="1"/>
</dbReference>
<organism evidence="6 7">
    <name type="scientific">Ditylenchus destructor</name>
    <dbReference type="NCBI Taxonomy" id="166010"/>
    <lineage>
        <taxon>Eukaryota</taxon>
        <taxon>Metazoa</taxon>
        <taxon>Ecdysozoa</taxon>
        <taxon>Nematoda</taxon>
        <taxon>Chromadorea</taxon>
        <taxon>Rhabditida</taxon>
        <taxon>Tylenchina</taxon>
        <taxon>Tylenchomorpha</taxon>
        <taxon>Sphaerularioidea</taxon>
        <taxon>Anguinidae</taxon>
        <taxon>Anguininae</taxon>
        <taxon>Ditylenchus</taxon>
    </lineage>
</organism>
<dbReference type="PANTHER" id="PTHR10782">
    <property type="entry name" value="ZINC FINGER MIZ DOMAIN-CONTAINING PROTEIN"/>
    <property type="match status" value="1"/>
</dbReference>
<keyword evidence="7" id="KW-1185">Reference proteome</keyword>
<reference evidence="6" key="1">
    <citation type="submission" date="2022-01" db="EMBL/GenBank/DDBJ databases">
        <title>Genome Sequence Resource for Two Populations of Ditylenchus destructor, the Migratory Endoparasitic Phytonematode.</title>
        <authorList>
            <person name="Zhang H."/>
            <person name="Lin R."/>
            <person name="Xie B."/>
        </authorList>
    </citation>
    <scope>NUCLEOTIDE SEQUENCE</scope>
    <source>
        <strain evidence="6">BazhouSP</strain>
    </source>
</reference>
<dbReference type="Gene3D" id="3.30.160.60">
    <property type="entry name" value="Classic Zinc Finger"/>
    <property type="match status" value="1"/>
</dbReference>
<evidence type="ECO:0000259" key="5">
    <source>
        <dbReference type="PROSITE" id="PS51044"/>
    </source>
</evidence>
<evidence type="ECO:0000313" key="7">
    <source>
        <dbReference type="Proteomes" id="UP001201812"/>
    </source>
</evidence>
<evidence type="ECO:0000256" key="4">
    <source>
        <dbReference type="PROSITE-ProRule" id="PRU00452"/>
    </source>
</evidence>
<dbReference type="GO" id="GO:0008270">
    <property type="term" value="F:zinc ion binding"/>
    <property type="evidence" value="ECO:0007669"/>
    <property type="project" value="UniProtKB-KW"/>
</dbReference>
<dbReference type="GO" id="GO:0016925">
    <property type="term" value="P:protein sumoylation"/>
    <property type="evidence" value="ECO:0007669"/>
    <property type="project" value="TreeGrafter"/>
</dbReference>
<evidence type="ECO:0000256" key="1">
    <source>
        <dbReference type="ARBA" id="ARBA00022723"/>
    </source>
</evidence>
<dbReference type="CDD" id="cd16650">
    <property type="entry name" value="SP-RING_PIAS-like"/>
    <property type="match status" value="1"/>
</dbReference>
<evidence type="ECO:0000256" key="2">
    <source>
        <dbReference type="ARBA" id="ARBA00022771"/>
    </source>
</evidence>
<keyword evidence="3" id="KW-0862">Zinc</keyword>
<sequence>MPRYNFRTLRGERITKKKEGKRIKRWELDYDRFINDARNTLSVEAVVEEIAHTLKTNEIEQTKVSLICPLTKERISLPVRYRICRHLQCFDLKGFLAMKSKRNFLVCPICNTRVNNELTGLCIDRYFQKILSKVTGAMEAEILCDGTFKAALSRSALIIPKVIDDEEKFKLVNPTTHICDVKQQTYIYVDDVEEGSSVDIDSEGNASDTETQNSDFSMAGDIILGNKSTIAESSLLKSNSTIVKRPAQFICSQCPAILYESEIIPHISAKHLKYFPFECATCKETNQKHLTVSKEDMDLHMANHHTGNNLGIILLEEQAKEIELYKMLEQCRRLPI</sequence>
<dbReference type="GO" id="GO:0003712">
    <property type="term" value="F:transcription coregulator activity"/>
    <property type="evidence" value="ECO:0007669"/>
    <property type="project" value="TreeGrafter"/>
</dbReference>
<dbReference type="PROSITE" id="PS51044">
    <property type="entry name" value="ZF_SP_RING"/>
    <property type="match status" value="1"/>
</dbReference>
<comment type="caution">
    <text evidence="6">The sequence shown here is derived from an EMBL/GenBank/DDBJ whole genome shotgun (WGS) entry which is preliminary data.</text>
</comment>
<dbReference type="PANTHER" id="PTHR10782:SF4">
    <property type="entry name" value="TONALLI, ISOFORM E"/>
    <property type="match status" value="1"/>
</dbReference>
<accession>A0AAD4MIB4</accession>
<dbReference type="GO" id="GO:0006357">
    <property type="term" value="P:regulation of transcription by RNA polymerase II"/>
    <property type="evidence" value="ECO:0007669"/>
    <property type="project" value="TreeGrafter"/>
</dbReference>
<dbReference type="AlphaFoldDB" id="A0AAD4MIB4"/>
<evidence type="ECO:0000313" key="6">
    <source>
        <dbReference type="EMBL" id="KAI1696114.1"/>
    </source>
</evidence>
<keyword evidence="1" id="KW-0479">Metal-binding</keyword>
<name>A0AAD4MIB4_9BILA</name>
<dbReference type="InterPro" id="IPR013083">
    <property type="entry name" value="Znf_RING/FYVE/PHD"/>
</dbReference>
<dbReference type="GO" id="GO:0061665">
    <property type="term" value="F:SUMO ligase activity"/>
    <property type="evidence" value="ECO:0007669"/>
    <property type="project" value="TreeGrafter"/>
</dbReference>
<feature type="domain" description="SP-RING-type" evidence="5">
    <location>
        <begin position="46"/>
        <end position="136"/>
    </location>
</feature>
<protein>
    <submittedName>
        <fullName evidence="6">MIZ/SP-RING zinc finger domain-containing protein</fullName>
    </submittedName>
</protein>
<proteinExistence type="predicted"/>
<dbReference type="Pfam" id="PF02891">
    <property type="entry name" value="zf-MIZ"/>
    <property type="match status" value="1"/>
</dbReference>
<keyword evidence="2 4" id="KW-0863">Zinc-finger</keyword>
<gene>
    <name evidence="6" type="ORF">DdX_19220</name>
</gene>